<dbReference type="Proteomes" id="UP001144256">
    <property type="component" value="Unassembled WGS sequence"/>
</dbReference>
<gene>
    <name evidence="1" type="ORF">SH1V18_44360</name>
</gene>
<accession>A0A9W5YFZ3</accession>
<organism evidence="1 2">
    <name type="scientific">Vallitalea longa</name>
    <dbReference type="NCBI Taxonomy" id="2936439"/>
    <lineage>
        <taxon>Bacteria</taxon>
        <taxon>Bacillati</taxon>
        <taxon>Bacillota</taxon>
        <taxon>Clostridia</taxon>
        <taxon>Lachnospirales</taxon>
        <taxon>Vallitaleaceae</taxon>
        <taxon>Vallitalea</taxon>
    </lineage>
</organism>
<sequence>MVGGRNIEFYKNIFTTYIDMIDSNEISWDNTINDALRRLSSYYRHQIDLLKGYETNQDKVIEQTKIITGWVNNIGKLIEEMSKLKS</sequence>
<proteinExistence type="predicted"/>
<dbReference type="EMBL" id="BRLB01000023">
    <property type="protein sequence ID" value="GKX31956.1"/>
    <property type="molecule type" value="Genomic_DNA"/>
</dbReference>
<evidence type="ECO:0000313" key="2">
    <source>
        <dbReference type="Proteomes" id="UP001144256"/>
    </source>
</evidence>
<evidence type="ECO:0000313" key="1">
    <source>
        <dbReference type="EMBL" id="GKX31956.1"/>
    </source>
</evidence>
<comment type="caution">
    <text evidence="1">The sequence shown here is derived from an EMBL/GenBank/DDBJ whole genome shotgun (WGS) entry which is preliminary data.</text>
</comment>
<dbReference type="AlphaFoldDB" id="A0A9W5YFZ3"/>
<name>A0A9W5YFZ3_9FIRM</name>
<reference evidence="1" key="1">
    <citation type="submission" date="2022-06" db="EMBL/GenBank/DDBJ databases">
        <title>Vallitalea longa sp. nov., an anaerobic bacterium isolated from marine sediment.</title>
        <authorList>
            <person name="Hirano S."/>
            <person name="Terahara T."/>
            <person name="Mori K."/>
            <person name="Hamada M."/>
            <person name="Matsumoto R."/>
            <person name="Kobayashi T."/>
        </authorList>
    </citation>
    <scope>NUCLEOTIDE SEQUENCE</scope>
    <source>
        <strain evidence="1">SH18-1</strain>
    </source>
</reference>
<protein>
    <submittedName>
        <fullName evidence="1">Uncharacterized protein</fullName>
    </submittedName>
</protein>
<keyword evidence="2" id="KW-1185">Reference proteome</keyword>
<dbReference type="RefSeq" id="WP_281819310.1">
    <property type="nucleotide sequence ID" value="NZ_BRLB01000023.1"/>
</dbReference>